<dbReference type="OrthoDB" id="3257981at2759"/>
<dbReference type="AlphaFoldDB" id="S7Q716"/>
<keyword evidence="1" id="KW-0378">Hydrolase</keyword>
<reference evidence="1 2" key="1">
    <citation type="journal article" date="2012" name="Science">
        <title>The Paleozoic origin of enzymatic lignin decomposition reconstructed from 31 fungal genomes.</title>
        <authorList>
            <person name="Floudas D."/>
            <person name="Binder M."/>
            <person name="Riley R."/>
            <person name="Barry K."/>
            <person name="Blanchette R.A."/>
            <person name="Henrissat B."/>
            <person name="Martinez A.T."/>
            <person name="Otillar R."/>
            <person name="Spatafora J.W."/>
            <person name="Yadav J.S."/>
            <person name="Aerts A."/>
            <person name="Benoit I."/>
            <person name="Boyd A."/>
            <person name="Carlson A."/>
            <person name="Copeland A."/>
            <person name="Coutinho P.M."/>
            <person name="de Vries R.P."/>
            <person name="Ferreira P."/>
            <person name="Findley K."/>
            <person name="Foster B."/>
            <person name="Gaskell J."/>
            <person name="Glotzer D."/>
            <person name="Gorecki P."/>
            <person name="Heitman J."/>
            <person name="Hesse C."/>
            <person name="Hori C."/>
            <person name="Igarashi K."/>
            <person name="Jurgens J.A."/>
            <person name="Kallen N."/>
            <person name="Kersten P."/>
            <person name="Kohler A."/>
            <person name="Kuees U."/>
            <person name="Kumar T.K.A."/>
            <person name="Kuo A."/>
            <person name="LaButti K."/>
            <person name="Larrondo L.F."/>
            <person name="Lindquist E."/>
            <person name="Ling A."/>
            <person name="Lombard V."/>
            <person name="Lucas S."/>
            <person name="Lundell T."/>
            <person name="Martin R."/>
            <person name="McLaughlin D.J."/>
            <person name="Morgenstern I."/>
            <person name="Morin E."/>
            <person name="Murat C."/>
            <person name="Nagy L.G."/>
            <person name="Nolan M."/>
            <person name="Ohm R.A."/>
            <person name="Patyshakuliyeva A."/>
            <person name="Rokas A."/>
            <person name="Ruiz-Duenas F.J."/>
            <person name="Sabat G."/>
            <person name="Salamov A."/>
            <person name="Samejima M."/>
            <person name="Schmutz J."/>
            <person name="Slot J.C."/>
            <person name="St John F."/>
            <person name="Stenlid J."/>
            <person name="Sun H."/>
            <person name="Sun S."/>
            <person name="Syed K."/>
            <person name="Tsang A."/>
            <person name="Wiebenga A."/>
            <person name="Young D."/>
            <person name="Pisabarro A."/>
            <person name="Eastwood D.C."/>
            <person name="Martin F."/>
            <person name="Cullen D."/>
            <person name="Grigoriev I.V."/>
            <person name="Hibbett D.S."/>
        </authorList>
    </citation>
    <scope>NUCLEOTIDE SEQUENCE [LARGE SCALE GENOMIC DNA]</scope>
    <source>
        <strain evidence="1 2">ATCC 11539</strain>
    </source>
</reference>
<organism evidence="1 2">
    <name type="scientific">Gloeophyllum trabeum (strain ATCC 11539 / FP-39264 / Madison 617)</name>
    <name type="common">Brown rot fungus</name>
    <dbReference type="NCBI Taxonomy" id="670483"/>
    <lineage>
        <taxon>Eukaryota</taxon>
        <taxon>Fungi</taxon>
        <taxon>Dikarya</taxon>
        <taxon>Basidiomycota</taxon>
        <taxon>Agaricomycotina</taxon>
        <taxon>Agaricomycetes</taxon>
        <taxon>Gloeophyllales</taxon>
        <taxon>Gloeophyllaceae</taxon>
        <taxon>Gloeophyllum</taxon>
    </lineage>
</organism>
<dbReference type="Gene3D" id="3.20.20.80">
    <property type="entry name" value="Glycosidases"/>
    <property type="match status" value="1"/>
</dbReference>
<dbReference type="RefSeq" id="XP_007866380.1">
    <property type="nucleotide sequence ID" value="XM_007868189.1"/>
</dbReference>
<dbReference type="InterPro" id="IPR005197">
    <property type="entry name" value="Glyco_hydro_71"/>
</dbReference>
<proteinExistence type="predicted"/>
<evidence type="ECO:0000313" key="1">
    <source>
        <dbReference type="EMBL" id="EPQ55228.1"/>
    </source>
</evidence>
<dbReference type="GO" id="GO:0051118">
    <property type="term" value="F:glucan endo-1,3-alpha-glucosidase activity"/>
    <property type="evidence" value="ECO:0007669"/>
    <property type="project" value="InterPro"/>
</dbReference>
<dbReference type="EMBL" id="KB469302">
    <property type="protein sequence ID" value="EPQ55228.1"/>
    <property type="molecule type" value="Genomic_DNA"/>
</dbReference>
<dbReference type="eggNOG" id="ENOG502SM3Y">
    <property type="taxonomic scope" value="Eukaryota"/>
</dbReference>
<evidence type="ECO:0000313" key="2">
    <source>
        <dbReference type="Proteomes" id="UP000030669"/>
    </source>
</evidence>
<gene>
    <name evidence="1" type="ORF">GLOTRDRAFT_105972</name>
</gene>
<dbReference type="HOGENOM" id="CLU_019141_4_0_1"/>
<dbReference type="Pfam" id="PF03659">
    <property type="entry name" value="Glyco_hydro_71"/>
    <property type="match status" value="1"/>
</dbReference>
<dbReference type="OMA" id="FNWNGSW"/>
<sequence length="412" mass="47294">MVGNTYPYTVYDWLDDINLAHKHALDGFALNVGREEWQKDRVLDCYQAAERSGLPFKLFISFDMTSIPSESTEDTGLLLDYVKAVAYHPNQFRSDGKVVVSTFAGEHSRFGCETTNQAWTAVKMVLEKITPIHLIPAFFVDPAAHYNLTCTDGYFNWNGGWPVHLTPESPPEEIRCPKLDSDSHHLRNLAGKTYMAAVSPWFFTHYGEDSWNKNWIYRGDDWLFVRRWEQLMAMRDKVDIVQVISWNDYGESHYIGPIKGAQPNSQAWVDGYPHKAWLELNSYFARAFKTGRYPPVTRDKIYMWARPHPKDAWAPDDVPRPRNWQLTDDVFWVVAMATAPAVLMLSSGTEDSAAFHIQAGVSKFCHNLIPGGTMKAEMLRHNHVVAPCEPDNFRFQINPRVYNFNVFVTEST</sequence>
<dbReference type="CDD" id="cd11577">
    <property type="entry name" value="GH71"/>
    <property type="match status" value="1"/>
</dbReference>
<dbReference type="GeneID" id="19298745"/>
<dbReference type="Proteomes" id="UP000030669">
    <property type="component" value="Unassembled WGS sequence"/>
</dbReference>
<protein>
    <submittedName>
        <fullName evidence="1">Glycoside hydrolase family 71 protein</fullName>
    </submittedName>
</protein>
<accession>S7Q716</accession>
<keyword evidence="2" id="KW-1185">Reference proteome</keyword>
<name>S7Q716_GLOTA</name>
<dbReference type="KEGG" id="gtr:GLOTRDRAFT_105972"/>